<dbReference type="Pfam" id="PF00069">
    <property type="entry name" value="Pkinase"/>
    <property type="match status" value="1"/>
</dbReference>
<evidence type="ECO:0000313" key="21">
    <source>
        <dbReference type="Proteomes" id="UP000298416"/>
    </source>
</evidence>
<evidence type="ECO:0000256" key="15">
    <source>
        <dbReference type="ARBA" id="ARBA00023180"/>
    </source>
</evidence>
<evidence type="ECO:0000256" key="14">
    <source>
        <dbReference type="ARBA" id="ARBA00023170"/>
    </source>
</evidence>
<evidence type="ECO:0000256" key="7">
    <source>
        <dbReference type="ARBA" id="ARBA00022692"/>
    </source>
</evidence>
<keyword evidence="14" id="KW-0675">Receptor</keyword>
<feature type="region of interest" description="Disordered" evidence="17">
    <location>
        <begin position="951"/>
        <end position="1017"/>
    </location>
</feature>
<dbReference type="Proteomes" id="UP000298416">
    <property type="component" value="Unassembled WGS sequence"/>
</dbReference>
<dbReference type="EMBL" id="PNBA02000010">
    <property type="protein sequence ID" value="KAG6410875.1"/>
    <property type="molecule type" value="Genomic_DNA"/>
</dbReference>
<keyword evidence="4" id="KW-1003">Cell membrane</keyword>
<dbReference type="CDD" id="cd14066">
    <property type="entry name" value="STKc_IRAK"/>
    <property type="match status" value="1"/>
</dbReference>
<dbReference type="FunFam" id="2.60.120.430:FF:000003">
    <property type="entry name" value="FERONIA receptor-like kinase"/>
    <property type="match status" value="1"/>
</dbReference>
<evidence type="ECO:0000313" key="20">
    <source>
        <dbReference type="EMBL" id="KAG6410875.1"/>
    </source>
</evidence>
<evidence type="ECO:0000256" key="5">
    <source>
        <dbReference type="ARBA" id="ARBA00022527"/>
    </source>
</evidence>
<dbReference type="Gene3D" id="1.10.510.10">
    <property type="entry name" value="Transferase(Phosphotransferase) domain 1"/>
    <property type="match status" value="1"/>
</dbReference>
<comment type="similarity">
    <text evidence="2">In the N-terminal section; belongs to the leguminous lectin family.</text>
</comment>
<dbReference type="PROSITE" id="PS00108">
    <property type="entry name" value="PROTEIN_KINASE_ST"/>
    <property type="match status" value="1"/>
</dbReference>
<sequence>MHRLVILCFLLFNFTITGGDRISINCGGGAAVSGQKWGGDAATKGSSKASTVTGELITAVDPVPYVTARISRSQFSYSFHLVSGQKFIRLHFNPAHYHGFHTYTDFFTVEAGPFTLLANFSASITARALSLNILVKEFCIIVHQNQPLNIVFSPEPSQSKYNYAFINGIEIISVPPTISYCHGGDSGVDVLGEKSVIYINNATALERVYHQNMKLGTASFGHDMFGIWASILQGNGNKASDLVWSVSVDVGFRYLVRVHLAEIGIKMDFVLMIENMVALTSVDMLQQSGNQSVLWYNYIVMVQGKKSESKHGISISLHSQHELVDRQGPIEGFEVFKLSNHDLSLASPSPLLPPGDSPSYSIPTLLNSLLGRKNAIATVVFTKISLVIIIVHLLQKMWATDFLEEEKEPSAGAKQSCRRFSLAAIRSATDNFHSRNFIGRGGFGNVHKGLIDNRREIVAVKRLKQHSSIGEQQFWTEVEMLSELRHVNLVSLIGYCCEQKEMILVYEYMPNGTLADHLYKLAKKNNEFYHLSWKQRLKICIGAGRALDYLHTGHGIIHRDVKSSNILLDENFVAKISDFGLAKTGFGSDSRIQNSTLVRGTRGYLDPNYCVTHKPTKNSDTYSFGVVLLEVLCGRRALERCDEEDKCCLATWAIDIISKGQADHIVLPSLIREVSPDSLKTFVKVAKRCLHDEPKKRPAIGHAVMKLELALEQQEKAEALDSNERTGIEKLFSSTDKYHEDNVNFMAPNEKTNIVDAGPQMENVTSSAPNAMPHSDDDGTILSSSRIPMTNVKTVTFLPNEQINSTMINSGRQGGRKSMILRISRKLWPWDAFWKTKKPSNKMDLAGTSVSAPILHRTSTITMDGNTERSDGVISSPAVESSNEIEEHMRVMDNFSKGQVDYIVAPTLRGEISPDSLRTFVNSAERWLRDEPKNRPTTIHIVTKIELALQQKEMADSSPPKDKISVEGGSSSTGTSQRANTKFFEPNDKINVANDVNPSPAGQVSSATGTSQQKKVEFKKTNVEDDACPGPVRQVSSSNGASLKENMKLFGANKKINVADDASPSQAGQVPSATDNTSQQFNEFFYKRMKDANPSPAGQVPSSTGTSHNANMELLGLNKKVNVADDGSFSVIAQPNLRVFSFAELKVATRNFRADLVLGEGGFGMVYKGCLGDRAAAKKAFVAVKKLSSESMQGFQEWQVASIEAQTKNADEYVEIVVVAKVTTDAAPSKARSAMQSVLGCSSTGLNRYLLVCLHSIAAFEAF</sequence>
<evidence type="ECO:0000256" key="13">
    <source>
        <dbReference type="ARBA" id="ARBA00023136"/>
    </source>
</evidence>
<dbReference type="AlphaFoldDB" id="A0A8X8XC86"/>
<feature type="domain" description="Protein kinase" evidence="19">
    <location>
        <begin position="432"/>
        <end position="711"/>
    </location>
</feature>
<evidence type="ECO:0000256" key="2">
    <source>
        <dbReference type="ARBA" id="ARBA00008536"/>
    </source>
</evidence>
<dbReference type="InterPro" id="IPR011009">
    <property type="entry name" value="Kinase-like_dom_sf"/>
</dbReference>
<evidence type="ECO:0000256" key="3">
    <source>
        <dbReference type="ARBA" id="ARBA00010217"/>
    </source>
</evidence>
<evidence type="ECO:0000256" key="4">
    <source>
        <dbReference type="ARBA" id="ARBA00022475"/>
    </source>
</evidence>
<reference evidence="20" key="1">
    <citation type="submission" date="2018-01" db="EMBL/GenBank/DDBJ databases">
        <authorList>
            <person name="Mao J.F."/>
        </authorList>
    </citation>
    <scope>NUCLEOTIDE SEQUENCE</scope>
    <source>
        <strain evidence="20">Huo1</strain>
        <tissue evidence="20">Leaf</tissue>
    </source>
</reference>
<dbReference type="PROSITE" id="PS00107">
    <property type="entry name" value="PROTEIN_KINASE_ATP"/>
    <property type="match status" value="2"/>
</dbReference>
<dbReference type="PANTHER" id="PTHR27003">
    <property type="entry name" value="OS07G0166700 PROTEIN"/>
    <property type="match status" value="1"/>
</dbReference>
<keyword evidence="7" id="KW-0812">Transmembrane</keyword>
<evidence type="ECO:0000256" key="18">
    <source>
        <dbReference type="SAM" id="SignalP"/>
    </source>
</evidence>
<keyword evidence="15" id="KW-0325">Glycoprotein</keyword>
<protein>
    <recommendedName>
        <fullName evidence="19">Protein kinase domain-containing protein</fullName>
    </recommendedName>
</protein>
<dbReference type="GO" id="GO:0009506">
    <property type="term" value="C:plasmodesma"/>
    <property type="evidence" value="ECO:0007669"/>
    <property type="project" value="TreeGrafter"/>
</dbReference>
<keyword evidence="13" id="KW-0472">Membrane</keyword>
<dbReference type="PANTHER" id="PTHR27003:SF467">
    <property type="entry name" value="PROTEIN KINASE DOMAIN-CONTAINING PROTEIN"/>
    <property type="match status" value="1"/>
</dbReference>
<dbReference type="SUPFAM" id="SSF56112">
    <property type="entry name" value="Protein kinase-like (PK-like)"/>
    <property type="match status" value="2"/>
</dbReference>
<dbReference type="SMART" id="SM00220">
    <property type="entry name" value="S_TKc"/>
    <property type="match status" value="1"/>
</dbReference>
<dbReference type="GO" id="GO:0005886">
    <property type="term" value="C:plasma membrane"/>
    <property type="evidence" value="ECO:0007669"/>
    <property type="project" value="UniProtKB-SubCell"/>
</dbReference>
<dbReference type="InterPro" id="IPR008271">
    <property type="entry name" value="Ser/Thr_kinase_AS"/>
</dbReference>
<keyword evidence="11 16" id="KW-0067">ATP-binding</keyword>
<comment type="similarity">
    <text evidence="3">In the C-terminal section; belongs to the protein kinase superfamily. Ser/Thr protein kinase family.</text>
</comment>
<keyword evidence="10" id="KW-0418">Kinase</keyword>
<comment type="subcellular location">
    <subcellularLocation>
        <location evidence="1">Cell membrane</location>
        <topology evidence="1">Single-pass type I membrane protein</topology>
    </subcellularLocation>
</comment>
<keyword evidence="8 18" id="KW-0732">Signal</keyword>
<feature type="signal peptide" evidence="18">
    <location>
        <begin position="1"/>
        <end position="19"/>
    </location>
</feature>
<feature type="chain" id="PRO_5036492723" description="Protein kinase domain-containing protein" evidence="18">
    <location>
        <begin position="20"/>
        <end position="1263"/>
    </location>
</feature>
<accession>A0A8X8XC86</accession>
<name>A0A8X8XC86_SALSN</name>
<keyword evidence="12" id="KW-1133">Transmembrane helix</keyword>
<reference evidence="20" key="2">
    <citation type="submission" date="2020-08" db="EMBL/GenBank/DDBJ databases">
        <title>Plant Genome Project.</title>
        <authorList>
            <person name="Zhang R.-G."/>
        </authorList>
    </citation>
    <scope>NUCLEOTIDE SEQUENCE</scope>
    <source>
        <strain evidence="20">Huo1</strain>
        <tissue evidence="20">Leaf</tissue>
    </source>
</reference>
<organism evidence="20">
    <name type="scientific">Salvia splendens</name>
    <name type="common">Scarlet sage</name>
    <dbReference type="NCBI Taxonomy" id="180675"/>
    <lineage>
        <taxon>Eukaryota</taxon>
        <taxon>Viridiplantae</taxon>
        <taxon>Streptophyta</taxon>
        <taxon>Embryophyta</taxon>
        <taxon>Tracheophyta</taxon>
        <taxon>Spermatophyta</taxon>
        <taxon>Magnoliopsida</taxon>
        <taxon>eudicotyledons</taxon>
        <taxon>Gunneridae</taxon>
        <taxon>Pentapetalae</taxon>
        <taxon>asterids</taxon>
        <taxon>lamiids</taxon>
        <taxon>Lamiales</taxon>
        <taxon>Lamiaceae</taxon>
        <taxon>Nepetoideae</taxon>
        <taxon>Mentheae</taxon>
        <taxon>Salviinae</taxon>
        <taxon>Salvia</taxon>
        <taxon>Salvia subgen. Calosphace</taxon>
        <taxon>core Calosphace</taxon>
    </lineage>
</organism>
<evidence type="ECO:0000256" key="16">
    <source>
        <dbReference type="PROSITE-ProRule" id="PRU10141"/>
    </source>
</evidence>
<dbReference type="Gene3D" id="2.60.120.430">
    <property type="entry name" value="Galactose-binding lectin"/>
    <property type="match status" value="1"/>
</dbReference>
<keyword evidence="5" id="KW-0723">Serine/threonine-protein kinase</keyword>
<evidence type="ECO:0000256" key="10">
    <source>
        <dbReference type="ARBA" id="ARBA00022777"/>
    </source>
</evidence>
<evidence type="ECO:0000256" key="1">
    <source>
        <dbReference type="ARBA" id="ARBA00004251"/>
    </source>
</evidence>
<dbReference type="InterPro" id="IPR000719">
    <property type="entry name" value="Prot_kinase_dom"/>
</dbReference>
<feature type="binding site" evidence="16">
    <location>
        <position position="461"/>
    </location>
    <ligand>
        <name>ATP</name>
        <dbReference type="ChEBI" id="CHEBI:30616"/>
    </ligand>
</feature>
<keyword evidence="9 16" id="KW-0547">Nucleotide-binding</keyword>
<dbReference type="FunFam" id="3.30.200.20:FF:000039">
    <property type="entry name" value="receptor-like protein kinase FERONIA"/>
    <property type="match status" value="1"/>
</dbReference>
<evidence type="ECO:0000256" key="17">
    <source>
        <dbReference type="SAM" id="MobiDB-lite"/>
    </source>
</evidence>
<dbReference type="FunFam" id="1.10.510.10:FF:000240">
    <property type="entry name" value="Lectin-domain containing receptor kinase A4.3"/>
    <property type="match status" value="1"/>
</dbReference>
<gene>
    <name evidence="20" type="ORF">SASPL_128948</name>
</gene>
<feature type="region of interest" description="Disordered" evidence="17">
    <location>
        <begin position="863"/>
        <end position="882"/>
    </location>
</feature>
<evidence type="ECO:0000259" key="19">
    <source>
        <dbReference type="PROSITE" id="PS50011"/>
    </source>
</evidence>
<dbReference type="PROSITE" id="PS50011">
    <property type="entry name" value="PROTEIN_KINASE_DOM"/>
    <property type="match status" value="1"/>
</dbReference>
<comment type="caution">
    <text evidence="20">The sequence shown here is derived from an EMBL/GenBank/DDBJ whole genome shotgun (WGS) entry which is preliminary data.</text>
</comment>
<dbReference type="GO" id="GO:0004674">
    <property type="term" value="F:protein serine/threonine kinase activity"/>
    <property type="evidence" value="ECO:0007669"/>
    <property type="project" value="UniProtKB-KW"/>
</dbReference>
<dbReference type="InterPro" id="IPR017441">
    <property type="entry name" value="Protein_kinase_ATP_BS"/>
</dbReference>
<dbReference type="GO" id="GO:0002229">
    <property type="term" value="P:defense response to oomycetes"/>
    <property type="evidence" value="ECO:0007669"/>
    <property type="project" value="UniProtKB-ARBA"/>
</dbReference>
<dbReference type="InterPro" id="IPR045272">
    <property type="entry name" value="ANXUR1/2-like"/>
</dbReference>
<dbReference type="GO" id="GO:0004714">
    <property type="term" value="F:transmembrane receptor protein tyrosine kinase activity"/>
    <property type="evidence" value="ECO:0007669"/>
    <property type="project" value="InterPro"/>
</dbReference>
<evidence type="ECO:0000256" key="11">
    <source>
        <dbReference type="ARBA" id="ARBA00022840"/>
    </source>
</evidence>
<dbReference type="Gene3D" id="3.30.200.20">
    <property type="entry name" value="Phosphorylase Kinase, domain 1"/>
    <property type="match status" value="2"/>
</dbReference>
<feature type="compositionally biased region" description="Basic and acidic residues" evidence="17">
    <location>
        <begin position="953"/>
        <end position="965"/>
    </location>
</feature>
<feature type="binding site" evidence="16">
    <location>
        <position position="1186"/>
    </location>
    <ligand>
        <name>ATP</name>
        <dbReference type="ChEBI" id="CHEBI:30616"/>
    </ligand>
</feature>
<keyword evidence="21" id="KW-1185">Reference proteome</keyword>
<evidence type="ECO:0000256" key="8">
    <source>
        <dbReference type="ARBA" id="ARBA00022729"/>
    </source>
</evidence>
<evidence type="ECO:0000256" key="9">
    <source>
        <dbReference type="ARBA" id="ARBA00022741"/>
    </source>
</evidence>
<evidence type="ECO:0000256" key="12">
    <source>
        <dbReference type="ARBA" id="ARBA00022989"/>
    </source>
</evidence>
<proteinExistence type="inferred from homology"/>
<evidence type="ECO:0000256" key="6">
    <source>
        <dbReference type="ARBA" id="ARBA00022679"/>
    </source>
</evidence>
<keyword evidence="6" id="KW-0808">Transferase</keyword>
<dbReference type="GO" id="GO:0005524">
    <property type="term" value="F:ATP binding"/>
    <property type="evidence" value="ECO:0007669"/>
    <property type="project" value="UniProtKB-UniRule"/>
</dbReference>
<feature type="compositionally biased region" description="Polar residues" evidence="17">
    <location>
        <begin position="994"/>
        <end position="1013"/>
    </location>
</feature>